<name>A0ABT2GKS8_9MICO</name>
<accession>A0ABT2GKS8</accession>
<sequence>MDGFDLLPSAIILGAVLVTLAAASTVLRRRGTRQKATAAQRRTVAPTRLPVDELVKRANIQLVQMDDAIRDAADELEFARAEFDDAIVHEFAEALDTAKARASEAFALKQRLDDSFPDTEQEQRDWSKRILSLSDSALALVAAQTRAVGERRRAETAAPDALARLRDGIDDARERLPLASATLDELRDAYDPAALSAVDDADSLARDALDAAAAATRQAEQDLQTAAVAPVAKDVQRAEQLLREAVTRLDSVDRTRDALRRARADRASALAQAAIRLADAEALRATVADADAAQHILDAEKRVRDTVALAETRRPAHPTADIDALNAAATELDHALHTARTAQQRLDSARDALAGALAIAESHISAASELISSRRSGVGTDARTRLAAAERELQLARLEADPVAALDGARRSATLATDADALARYDTMHAR</sequence>
<evidence type="ECO:0000256" key="1">
    <source>
        <dbReference type="SAM" id="Coils"/>
    </source>
</evidence>
<keyword evidence="2" id="KW-1133">Transmembrane helix</keyword>
<comment type="caution">
    <text evidence="3">The sequence shown here is derived from an EMBL/GenBank/DDBJ whole genome shotgun (WGS) entry which is preliminary data.</text>
</comment>
<keyword evidence="4" id="KW-1185">Reference proteome</keyword>
<gene>
    <name evidence="3" type="ORF">NVV95_15260</name>
</gene>
<dbReference type="RefSeq" id="WP_259487403.1">
    <property type="nucleotide sequence ID" value="NZ_JANTEZ010000006.1"/>
</dbReference>
<dbReference type="EMBL" id="JANTEZ010000006">
    <property type="protein sequence ID" value="MCS5715905.1"/>
    <property type="molecule type" value="Genomic_DNA"/>
</dbReference>
<feature type="coiled-coil region" evidence="1">
    <location>
        <begin position="55"/>
        <end position="82"/>
    </location>
</feature>
<reference evidence="3" key="1">
    <citation type="submission" date="2022-08" db="EMBL/GenBank/DDBJ databases">
        <authorList>
            <person name="Deng Y."/>
            <person name="Han X.-F."/>
            <person name="Zhang Y.-Q."/>
        </authorList>
    </citation>
    <scope>NUCLEOTIDE SEQUENCE</scope>
    <source>
        <strain evidence="3">CPCC 205716</strain>
    </source>
</reference>
<keyword evidence="2" id="KW-0812">Transmembrane</keyword>
<evidence type="ECO:0008006" key="5">
    <source>
        <dbReference type="Google" id="ProtNLM"/>
    </source>
</evidence>
<keyword evidence="1" id="KW-0175">Coiled coil</keyword>
<keyword evidence="2" id="KW-0472">Membrane</keyword>
<dbReference type="Proteomes" id="UP001165580">
    <property type="component" value="Unassembled WGS sequence"/>
</dbReference>
<proteinExistence type="predicted"/>
<protein>
    <recommendedName>
        <fullName evidence="5">TPM domain-containing protein</fullName>
    </recommendedName>
</protein>
<evidence type="ECO:0000256" key="2">
    <source>
        <dbReference type="SAM" id="Phobius"/>
    </source>
</evidence>
<evidence type="ECO:0000313" key="3">
    <source>
        <dbReference type="EMBL" id="MCS5715905.1"/>
    </source>
</evidence>
<feature type="transmembrane region" description="Helical" evidence="2">
    <location>
        <begin position="6"/>
        <end position="27"/>
    </location>
</feature>
<organism evidence="3 4">
    <name type="scientific">Herbiconiux gentiana</name>
    <dbReference type="NCBI Taxonomy" id="2970912"/>
    <lineage>
        <taxon>Bacteria</taxon>
        <taxon>Bacillati</taxon>
        <taxon>Actinomycetota</taxon>
        <taxon>Actinomycetes</taxon>
        <taxon>Micrococcales</taxon>
        <taxon>Microbacteriaceae</taxon>
        <taxon>Herbiconiux</taxon>
    </lineage>
</organism>
<evidence type="ECO:0000313" key="4">
    <source>
        <dbReference type="Proteomes" id="UP001165580"/>
    </source>
</evidence>